<evidence type="ECO:0000313" key="2">
    <source>
        <dbReference type="EMBL" id="CAG8754300.1"/>
    </source>
</evidence>
<comment type="caution">
    <text evidence="2">The sequence shown here is derived from an EMBL/GenBank/DDBJ whole genome shotgun (WGS) entry which is preliminary data.</text>
</comment>
<gene>
    <name evidence="2" type="ORF">DERYTH_LOCUS17178</name>
</gene>
<sequence length="254" mass="28626">MGGGAWPFLVGGVICLVNSDNERDLNLLNSQAILEWSVMPLDVLGRTRATLMKSSSTFPLPEGIPSKHESSARADYVPALCTHRPSLLPIEWLSETLGSTRGNLYRYLLVEKLVKLGHLEEVKVVTRFPECRWDPLLEHHRPILRFIDRIELEHTCWDPKDGELCLNRAKPEETLVEARSGSDVQIDRQIWWAIFDTTKGVSSSRQQDGGHGSRNPLRSRREGREEVMGVNLDGTAFSADLGDSSKYSNENFED</sequence>
<reference evidence="2" key="1">
    <citation type="submission" date="2021-06" db="EMBL/GenBank/DDBJ databases">
        <authorList>
            <person name="Kallberg Y."/>
            <person name="Tangrot J."/>
            <person name="Rosling A."/>
        </authorList>
    </citation>
    <scope>NUCLEOTIDE SEQUENCE</scope>
    <source>
        <strain evidence="2">MA453B</strain>
    </source>
</reference>
<organism evidence="2 3">
    <name type="scientific">Dentiscutata erythropus</name>
    <dbReference type="NCBI Taxonomy" id="1348616"/>
    <lineage>
        <taxon>Eukaryota</taxon>
        <taxon>Fungi</taxon>
        <taxon>Fungi incertae sedis</taxon>
        <taxon>Mucoromycota</taxon>
        <taxon>Glomeromycotina</taxon>
        <taxon>Glomeromycetes</taxon>
        <taxon>Diversisporales</taxon>
        <taxon>Gigasporaceae</taxon>
        <taxon>Dentiscutata</taxon>
    </lineage>
</organism>
<dbReference type="Proteomes" id="UP000789405">
    <property type="component" value="Unassembled WGS sequence"/>
</dbReference>
<dbReference type="AlphaFoldDB" id="A0A9N9IXJ9"/>
<dbReference type="OrthoDB" id="3444765at2759"/>
<proteinExistence type="predicted"/>
<feature type="compositionally biased region" description="Polar residues" evidence="1">
    <location>
        <begin position="245"/>
        <end position="254"/>
    </location>
</feature>
<evidence type="ECO:0000313" key="3">
    <source>
        <dbReference type="Proteomes" id="UP000789405"/>
    </source>
</evidence>
<name>A0A9N9IXJ9_9GLOM</name>
<dbReference type="EMBL" id="CAJVPY010015899">
    <property type="protein sequence ID" value="CAG8754300.1"/>
    <property type="molecule type" value="Genomic_DNA"/>
</dbReference>
<feature type="region of interest" description="Disordered" evidence="1">
    <location>
        <begin position="201"/>
        <end position="254"/>
    </location>
</feature>
<keyword evidence="3" id="KW-1185">Reference proteome</keyword>
<accession>A0A9N9IXJ9</accession>
<protein>
    <submittedName>
        <fullName evidence="2">3759_t:CDS:1</fullName>
    </submittedName>
</protein>
<evidence type="ECO:0000256" key="1">
    <source>
        <dbReference type="SAM" id="MobiDB-lite"/>
    </source>
</evidence>